<keyword evidence="2" id="KW-0732">Signal</keyword>
<feature type="compositionally biased region" description="Low complexity" evidence="1">
    <location>
        <begin position="30"/>
        <end position="61"/>
    </location>
</feature>
<sequence>MPSLPLAALVILGQLCSVQGAPGMERRLRGNAGAGAAEPRGAQAANASQAPTGAPASAGALASTGSSWTPVRIGWAGSQPGDYGFPDAGSGTGEATCLDVDASTYDWASPLVQVYRCNGKDGQLFLVEQDAESNLPQIKWAAKPSKCLDVVDGHQTPQQKRHEVKLHDCHPQGHPDRVNQAFSVQFMSSGYVSHILWLGNGKNQCLDNWDGAVSTHSAHLSQIATWTCHPYSEGAAGLNQMWYWAADPVAPTSTTAPPDCSGIFAPELCDSTPGCSWCGRPPEACFATATDACAN</sequence>
<feature type="region of interest" description="Disordered" evidence="1">
    <location>
        <begin position="29"/>
        <end position="61"/>
    </location>
</feature>
<name>A0A6U6S450_9DINO</name>
<dbReference type="Gene3D" id="2.80.10.50">
    <property type="match status" value="1"/>
</dbReference>
<evidence type="ECO:0000313" key="3">
    <source>
        <dbReference type="EMBL" id="CAD9628931.1"/>
    </source>
</evidence>
<dbReference type="PROSITE" id="PS50231">
    <property type="entry name" value="RICIN_B_LECTIN"/>
    <property type="match status" value="1"/>
</dbReference>
<dbReference type="InterPro" id="IPR035992">
    <property type="entry name" value="Ricin_B-like_lectins"/>
</dbReference>
<dbReference type="EMBL" id="HBGW01077263">
    <property type="protein sequence ID" value="CAD9628931.1"/>
    <property type="molecule type" value="Transcribed_RNA"/>
</dbReference>
<organism evidence="3">
    <name type="scientific">Zooxanthella nutricula</name>
    <dbReference type="NCBI Taxonomy" id="1333877"/>
    <lineage>
        <taxon>Eukaryota</taxon>
        <taxon>Sar</taxon>
        <taxon>Alveolata</taxon>
        <taxon>Dinophyceae</taxon>
        <taxon>Peridiniales</taxon>
        <taxon>Peridiniales incertae sedis</taxon>
        <taxon>Zooxanthella</taxon>
    </lineage>
</organism>
<evidence type="ECO:0000256" key="1">
    <source>
        <dbReference type="SAM" id="MobiDB-lite"/>
    </source>
</evidence>
<dbReference type="AlphaFoldDB" id="A0A6U6S450"/>
<dbReference type="CDD" id="cd00161">
    <property type="entry name" value="beta-trefoil_Ricin-like"/>
    <property type="match status" value="1"/>
</dbReference>
<dbReference type="SUPFAM" id="SSF50370">
    <property type="entry name" value="Ricin B-like lectins"/>
    <property type="match status" value="1"/>
</dbReference>
<feature type="signal peptide" evidence="2">
    <location>
        <begin position="1"/>
        <end position="20"/>
    </location>
</feature>
<gene>
    <name evidence="3" type="ORF">BRAN1462_LOCUS49120</name>
</gene>
<evidence type="ECO:0000256" key="2">
    <source>
        <dbReference type="SAM" id="SignalP"/>
    </source>
</evidence>
<protein>
    <submittedName>
        <fullName evidence="3">Uncharacterized protein</fullName>
    </submittedName>
</protein>
<accession>A0A6U6S450</accession>
<reference evidence="3" key="1">
    <citation type="submission" date="2021-01" db="EMBL/GenBank/DDBJ databases">
        <authorList>
            <person name="Corre E."/>
            <person name="Pelletier E."/>
            <person name="Niang G."/>
            <person name="Scheremetjew M."/>
            <person name="Finn R."/>
            <person name="Kale V."/>
            <person name="Holt S."/>
            <person name="Cochrane G."/>
            <person name="Meng A."/>
            <person name="Brown T."/>
            <person name="Cohen L."/>
        </authorList>
    </citation>
    <scope>NUCLEOTIDE SEQUENCE</scope>
    <source>
        <strain evidence="3">RCC3387</strain>
    </source>
</reference>
<feature type="chain" id="PRO_5030160550" evidence="2">
    <location>
        <begin position="21"/>
        <end position="295"/>
    </location>
</feature>
<proteinExistence type="predicted"/>